<evidence type="ECO:0000313" key="4">
    <source>
        <dbReference type="Proteomes" id="UP000011571"/>
    </source>
</evidence>
<dbReference type="EMBL" id="AOLJ01000027">
    <property type="protein sequence ID" value="ELZ76247.1"/>
    <property type="molecule type" value="Genomic_DNA"/>
</dbReference>
<evidence type="ECO:0000259" key="2">
    <source>
        <dbReference type="Pfam" id="PF07331"/>
    </source>
</evidence>
<evidence type="ECO:0000313" key="3">
    <source>
        <dbReference type="EMBL" id="ELZ76247.1"/>
    </source>
</evidence>
<protein>
    <recommendedName>
        <fullName evidence="2">DUF1468 domain-containing protein</fullName>
    </recommendedName>
</protein>
<proteinExistence type="predicted"/>
<organism evidence="3 4">
    <name type="scientific">Haloferax gibbonsii (strain ATCC 33959 / DSM 4427 / JCM 8863 / NBRC 102184 / NCIMB 2188 / Ma 2.38)</name>
    <dbReference type="NCBI Taxonomy" id="1227459"/>
    <lineage>
        <taxon>Archaea</taxon>
        <taxon>Methanobacteriati</taxon>
        <taxon>Methanobacteriota</taxon>
        <taxon>Stenosarchaea group</taxon>
        <taxon>Halobacteria</taxon>
        <taxon>Halobacteriales</taxon>
        <taxon>Haloferacaceae</taxon>
        <taxon>Haloferax</taxon>
    </lineage>
</organism>
<feature type="transmembrane region" description="Helical" evidence="1">
    <location>
        <begin position="46"/>
        <end position="64"/>
    </location>
</feature>
<dbReference type="AlphaFoldDB" id="M0GXL6"/>
<reference evidence="3 4" key="1">
    <citation type="journal article" date="2014" name="PLoS Genet.">
        <title>Phylogenetically driven sequencing of extremely halophilic archaea reveals strategies for static and dynamic osmo-response.</title>
        <authorList>
            <person name="Becker E.A."/>
            <person name="Seitzer P.M."/>
            <person name="Tritt A."/>
            <person name="Larsen D."/>
            <person name="Krusor M."/>
            <person name="Yao A.I."/>
            <person name="Wu D."/>
            <person name="Madern D."/>
            <person name="Eisen J.A."/>
            <person name="Darling A.E."/>
            <person name="Facciotti M.T."/>
        </authorList>
    </citation>
    <scope>NUCLEOTIDE SEQUENCE [LARGE SCALE GENOMIC DNA]</scope>
    <source>
        <strain evidence="4">ATCC 33959 / DSM 4427 / JCM 8863 / NBRC 102184 / NCIMB 2188 / Ma 2.38</strain>
    </source>
</reference>
<feature type="transmembrane region" description="Helical" evidence="1">
    <location>
        <begin position="21"/>
        <end position="40"/>
    </location>
</feature>
<keyword evidence="1" id="KW-0812">Transmembrane</keyword>
<keyword evidence="1" id="KW-1133">Transmembrane helix</keyword>
<keyword evidence="4" id="KW-1185">Reference proteome</keyword>
<accession>M0GXL6</accession>
<feature type="transmembrane region" description="Helical" evidence="1">
    <location>
        <begin position="115"/>
        <end position="140"/>
    </location>
</feature>
<keyword evidence="1" id="KW-0472">Membrane</keyword>
<dbReference type="Proteomes" id="UP000011571">
    <property type="component" value="Unassembled WGS sequence"/>
</dbReference>
<dbReference type="Pfam" id="PF07331">
    <property type="entry name" value="TctB"/>
    <property type="match status" value="1"/>
</dbReference>
<feature type="transmembrane region" description="Helical" evidence="1">
    <location>
        <begin position="146"/>
        <end position="169"/>
    </location>
</feature>
<gene>
    <name evidence="3" type="ORF">C454_18159</name>
</gene>
<comment type="caution">
    <text evidence="3">The sequence shown here is derived from an EMBL/GenBank/DDBJ whole genome shotgun (WGS) entry which is preliminary data.</text>
</comment>
<feature type="domain" description="DUF1468" evidence="2">
    <location>
        <begin position="22"/>
        <end position="169"/>
    </location>
</feature>
<dbReference type="RefSeq" id="WP_004977694.1">
    <property type="nucleotide sequence ID" value="NZ_AOLJ01000027.1"/>
</dbReference>
<name>M0GXL6_HALGM</name>
<evidence type="ECO:0000256" key="1">
    <source>
        <dbReference type="SAM" id="Phobius"/>
    </source>
</evidence>
<dbReference type="InterPro" id="IPR009936">
    <property type="entry name" value="DUF1468"/>
</dbReference>
<sequence length="176" mass="18850">MSTSKSSVTDRLTDIVRGEHVFAALLVTLAVYMFVTAYDFPPAARLFPQAASGLVLVAAALRVLNNVIPYEFTKDDAVVLSGSDADGSSTSETEMSEDSAESGDLIRMIVLGTLITGYIFLGYAIGLFWVTPIFALAHLIYTGQKWWVTAIITIGLTGVAYVFVALMNLDIVTGGL</sequence>